<dbReference type="Proteomes" id="UP000186804">
    <property type="component" value="Unassembled WGS sequence"/>
</dbReference>
<dbReference type="VEuPathDB" id="CryptoDB:cand_005220"/>
<protein>
    <submittedName>
        <fullName evidence="2">Uncharacterized protein</fullName>
    </submittedName>
</protein>
<dbReference type="OrthoDB" id="341483at2759"/>
<reference evidence="2 3" key="1">
    <citation type="submission" date="2016-10" db="EMBL/GenBank/DDBJ databases">
        <title>Reductive evolution of mitochondrial metabolism and differential evolution of invasion-related proteins in Cryptosporidium.</title>
        <authorList>
            <person name="Liu S."/>
            <person name="Roellig D.M."/>
            <person name="Guo Y."/>
            <person name="Li N."/>
            <person name="Frace M.A."/>
            <person name="Tang K."/>
            <person name="Zhang L."/>
            <person name="Feng Y."/>
            <person name="Xiao L."/>
        </authorList>
    </citation>
    <scope>NUCLEOTIDE SEQUENCE [LARGE SCALE GENOMIC DNA]</scope>
    <source>
        <strain evidence="2">30847</strain>
    </source>
</reference>
<sequence length="251" mass="29230">MQYPQSIVEHLDKLIKQAKSLSESSYIDGDITKGLDSNKLIGIDLLRNRRNICMIQKSTMEELIRLYQEELKQLQSALRSIEEEERRIEISLARENMNLDNGSAVTRSLELIERDTVKNWSIEELEFQISQANNEINEDNLNINYNKDENIENSSGDIETSTKSLPPILPLKGKTKGKKKEARWAITIPQRYNYMRNRHTSQLKDISIKQILAGRKESEIEQKDIVRELHKIYNQKEASRNKLSSRLALQF</sequence>
<keyword evidence="1" id="KW-0175">Coiled coil</keyword>
<evidence type="ECO:0000256" key="1">
    <source>
        <dbReference type="SAM" id="Coils"/>
    </source>
</evidence>
<gene>
    <name evidence="2" type="ORF">cand_005220</name>
</gene>
<proteinExistence type="predicted"/>
<dbReference type="GeneID" id="92364707"/>
<comment type="caution">
    <text evidence="2">The sequence shown here is derived from an EMBL/GenBank/DDBJ whole genome shotgun (WGS) entry which is preliminary data.</text>
</comment>
<evidence type="ECO:0000313" key="2">
    <source>
        <dbReference type="EMBL" id="OII74422.1"/>
    </source>
</evidence>
<dbReference type="RefSeq" id="XP_067067289.1">
    <property type="nucleotide sequence ID" value="XM_067210763.1"/>
</dbReference>
<keyword evidence="3" id="KW-1185">Reference proteome</keyword>
<dbReference type="AlphaFoldDB" id="A0A1J4MJP3"/>
<evidence type="ECO:0000313" key="3">
    <source>
        <dbReference type="Proteomes" id="UP000186804"/>
    </source>
</evidence>
<accession>A0A1J4MJP3</accession>
<dbReference type="EMBL" id="LRBS01000096">
    <property type="protein sequence ID" value="OII74422.1"/>
    <property type="molecule type" value="Genomic_DNA"/>
</dbReference>
<feature type="coiled-coil region" evidence="1">
    <location>
        <begin position="57"/>
        <end position="94"/>
    </location>
</feature>
<organism evidence="2 3">
    <name type="scientific">Cryptosporidium andersoni</name>
    <dbReference type="NCBI Taxonomy" id="117008"/>
    <lineage>
        <taxon>Eukaryota</taxon>
        <taxon>Sar</taxon>
        <taxon>Alveolata</taxon>
        <taxon>Apicomplexa</taxon>
        <taxon>Conoidasida</taxon>
        <taxon>Coccidia</taxon>
        <taxon>Eucoccidiorida</taxon>
        <taxon>Eimeriorina</taxon>
        <taxon>Cryptosporidiidae</taxon>
        <taxon>Cryptosporidium</taxon>
    </lineage>
</organism>
<name>A0A1J4MJP3_9CRYT</name>